<dbReference type="Proteomes" id="UP000233534">
    <property type="component" value="Chromosome"/>
</dbReference>
<evidence type="ECO:0000313" key="1">
    <source>
        <dbReference type="EMBL" id="AUG56332.1"/>
    </source>
</evidence>
<evidence type="ECO:0000313" key="4">
    <source>
        <dbReference type="Proteomes" id="UP000239720"/>
    </source>
</evidence>
<evidence type="ECO:0000313" key="3">
    <source>
        <dbReference type="Proteomes" id="UP000233534"/>
    </source>
</evidence>
<evidence type="ECO:0000313" key="2">
    <source>
        <dbReference type="EMBL" id="PQQ65468.1"/>
    </source>
</evidence>
<organism evidence="1 3">
    <name type="scientific">Acetivibrio saccincola</name>
    <dbReference type="NCBI Taxonomy" id="1677857"/>
    <lineage>
        <taxon>Bacteria</taxon>
        <taxon>Bacillati</taxon>
        <taxon>Bacillota</taxon>
        <taxon>Clostridia</taxon>
        <taxon>Eubacteriales</taxon>
        <taxon>Oscillospiraceae</taxon>
        <taxon>Acetivibrio</taxon>
    </lineage>
</organism>
<dbReference type="RefSeq" id="WP_101298750.1">
    <property type="nucleotide sequence ID" value="NZ_CP025197.1"/>
</dbReference>
<accession>A0A2K9DXU9</accession>
<dbReference type="EMBL" id="NEMB01000003">
    <property type="protein sequence ID" value="PQQ65468.1"/>
    <property type="molecule type" value="Genomic_DNA"/>
</dbReference>
<dbReference type="KEGG" id="hsc:HVS_01845"/>
<sequence length="108" mass="12414">MNDSFNKKLSELLGKMDERILKAKINSALEMLNNGEYEEIAKKINKMDKDELIEKMDSFDVSKLKGLNINKEEIKQKINSADIDRLARLIGEKGDILAEKFKELLSQI</sequence>
<dbReference type="Proteomes" id="UP000239720">
    <property type="component" value="Unassembled WGS sequence"/>
</dbReference>
<keyword evidence="3" id="KW-1185">Reference proteome</keyword>
<gene>
    <name evidence="2" type="ORF">B9R14_00935</name>
    <name evidence="1" type="ORF">HVS_01845</name>
</gene>
<protein>
    <submittedName>
        <fullName evidence="2">Membrane trafficking protein</fullName>
    </submittedName>
</protein>
<reference evidence="2 4" key="2">
    <citation type="journal article" date="2018" name="Syst. Appl. Microbiol.">
        <title>Characterization and high-quality draft genome sequence of Herbivorax saccincola A7, an anaerobic, alkaliphilic, thermophilic, cellulolytic, and xylanolytic bacterium.</title>
        <authorList>
            <person name="Aikawa S."/>
            <person name="Baramee S."/>
            <person name="Sermsathanaswadi J."/>
            <person name="Thianheng P."/>
            <person name="Tachaapaikoon C."/>
            <person name="Shikata A."/>
            <person name="Waeonukul R."/>
            <person name="Pason P."/>
            <person name="Ratanakhanokchai K."/>
            <person name="Kosugi A."/>
        </authorList>
    </citation>
    <scope>NUCLEOTIDE SEQUENCE [LARGE SCALE GENOMIC DNA]</scope>
    <source>
        <strain evidence="2 4">A7</strain>
    </source>
</reference>
<name>A0A2K9DXU9_9FIRM</name>
<reference evidence="1 3" key="1">
    <citation type="submission" date="2017-12" db="EMBL/GenBank/DDBJ databases">
        <title>Complete genome sequence of Herbivorax saccincola GGR1, a novel Cellulosome-producing hydrolytic bacterium in a thermophilic biogas plant, established by Illumina and Nanopore MinION sequencing.</title>
        <authorList>
            <person name="Pechtl A."/>
            <person name="Ruckert C."/>
            <person name="Koeck D.E."/>
            <person name="Maus I."/>
            <person name="Winkler A."/>
            <person name="Kalinowski J."/>
            <person name="Puhler A."/>
            <person name="Schwarz W.W."/>
            <person name="Zverlov V.V."/>
            <person name="Schluter A."/>
            <person name="Liebl W."/>
        </authorList>
    </citation>
    <scope>NUCLEOTIDE SEQUENCE [LARGE SCALE GENOMIC DNA]</scope>
    <source>
        <strain evidence="1">GGR1</strain>
        <strain evidence="3">SR1</strain>
    </source>
</reference>
<proteinExistence type="predicted"/>
<dbReference type="AlphaFoldDB" id="A0A2K9DXU9"/>
<dbReference type="OrthoDB" id="2084440at2"/>
<dbReference type="EMBL" id="CP025197">
    <property type="protein sequence ID" value="AUG56332.1"/>
    <property type="molecule type" value="Genomic_DNA"/>
</dbReference>